<dbReference type="AlphaFoldDB" id="R1HTW2"/>
<evidence type="ECO:0000256" key="2">
    <source>
        <dbReference type="ARBA" id="ARBA00022475"/>
    </source>
</evidence>
<dbReference type="InterPro" id="IPR036259">
    <property type="entry name" value="MFS_trans_sf"/>
</dbReference>
<dbReference type="EMBL" id="AOUO01000250">
    <property type="protein sequence ID" value="EOD66965.1"/>
    <property type="molecule type" value="Genomic_DNA"/>
</dbReference>
<feature type="transmembrane region" description="Helical" evidence="6">
    <location>
        <begin position="126"/>
        <end position="150"/>
    </location>
</feature>
<feature type="transmembrane region" description="Helical" evidence="6">
    <location>
        <begin position="97"/>
        <end position="119"/>
    </location>
</feature>
<dbReference type="PANTHER" id="PTHR43124">
    <property type="entry name" value="PURINE EFFLUX PUMP PBUE"/>
    <property type="match status" value="1"/>
</dbReference>
<keyword evidence="4 6" id="KW-1133">Transmembrane helix</keyword>
<dbReference type="InterPro" id="IPR050189">
    <property type="entry name" value="MFS_Efflux_Transporters"/>
</dbReference>
<dbReference type="GO" id="GO:0022857">
    <property type="term" value="F:transmembrane transporter activity"/>
    <property type="evidence" value="ECO:0007669"/>
    <property type="project" value="InterPro"/>
</dbReference>
<feature type="domain" description="Major facilitator superfamily (MFS) profile" evidence="7">
    <location>
        <begin position="2"/>
        <end position="363"/>
    </location>
</feature>
<evidence type="ECO:0000256" key="3">
    <source>
        <dbReference type="ARBA" id="ARBA00022692"/>
    </source>
</evidence>
<keyword evidence="9" id="KW-1185">Reference proteome</keyword>
<dbReference type="InterPro" id="IPR011701">
    <property type="entry name" value="MFS"/>
</dbReference>
<dbReference type="CDD" id="cd17324">
    <property type="entry name" value="MFS_NepI_like"/>
    <property type="match status" value="1"/>
</dbReference>
<keyword evidence="5 6" id="KW-0472">Membrane</keyword>
<evidence type="ECO:0000256" key="4">
    <source>
        <dbReference type="ARBA" id="ARBA00022989"/>
    </source>
</evidence>
<gene>
    <name evidence="8" type="ORF">H480_18858</name>
</gene>
<evidence type="ECO:0000256" key="6">
    <source>
        <dbReference type="SAM" id="Phobius"/>
    </source>
</evidence>
<dbReference type="GO" id="GO:0005886">
    <property type="term" value="C:plasma membrane"/>
    <property type="evidence" value="ECO:0007669"/>
    <property type="project" value="UniProtKB-SubCell"/>
</dbReference>
<dbReference type="PATRIC" id="fig|1292037.4.peg.3593"/>
<feature type="transmembrane region" description="Helical" evidence="6">
    <location>
        <begin position="67"/>
        <end position="91"/>
    </location>
</feature>
<keyword evidence="2" id="KW-1003">Cell membrane</keyword>
<dbReference type="InterPro" id="IPR020846">
    <property type="entry name" value="MFS_dom"/>
</dbReference>
<feature type="transmembrane region" description="Helical" evidence="6">
    <location>
        <begin position="197"/>
        <end position="219"/>
    </location>
</feature>
<dbReference type="Pfam" id="PF07690">
    <property type="entry name" value="MFS_1"/>
    <property type="match status" value="1"/>
</dbReference>
<feature type="transmembrane region" description="Helical" evidence="6">
    <location>
        <begin position="40"/>
        <end position="60"/>
    </location>
</feature>
<feature type="transmembrane region" description="Helical" evidence="6">
    <location>
        <begin position="257"/>
        <end position="279"/>
    </location>
</feature>
<protein>
    <submittedName>
        <fullName evidence="8">Major facilitator superfamily protein</fullName>
    </submittedName>
</protein>
<sequence>MPLYFLALAVFAMGTSEFMLAGLVPGIAAALGVSLAQAGFLTSAFALGMVAGAPLMAALARPWRRRSALLGFLAVFVAAHVGGALTTSFAVLVGTRLVAAVANAGFLAVALTAAAALVPPGRQGRALAVLLGGTTVACVAGVPGGAVLAAAFGWRAAFWAVVLLGLPAVAGVWRVPDTPAGTKPAGLRAELAELRPLAGVLLLAALVNAATFGVFTYLAPLAAGLAPVAVVLGAFGVGCFAGVTAAGRLADRWPGRVVALGGVLLLAGWVTLALVPAALPVLAFTQGALSFAVGGTVITRILHLATGAPTMAGSYATAALNAGATAGPLLAGALFGILSPFWTAAGLVAAALAVFRRAGAGRSG</sequence>
<dbReference type="Proteomes" id="UP000014139">
    <property type="component" value="Unassembled WGS sequence"/>
</dbReference>
<dbReference type="Gene3D" id="1.20.1250.20">
    <property type="entry name" value="MFS general substrate transporter like domains"/>
    <property type="match status" value="1"/>
</dbReference>
<proteinExistence type="predicted"/>
<feature type="transmembrane region" description="Helical" evidence="6">
    <location>
        <begin position="225"/>
        <end position="245"/>
    </location>
</feature>
<feature type="transmembrane region" description="Helical" evidence="6">
    <location>
        <begin position="156"/>
        <end position="176"/>
    </location>
</feature>
<dbReference type="PROSITE" id="PS50850">
    <property type="entry name" value="MFS"/>
    <property type="match status" value="1"/>
</dbReference>
<comment type="caution">
    <text evidence="8">The sequence shown here is derived from an EMBL/GenBank/DDBJ whole genome shotgun (WGS) entry which is preliminary data.</text>
</comment>
<evidence type="ECO:0000313" key="9">
    <source>
        <dbReference type="Proteomes" id="UP000014139"/>
    </source>
</evidence>
<evidence type="ECO:0000259" key="7">
    <source>
        <dbReference type="PROSITE" id="PS50850"/>
    </source>
</evidence>
<accession>R1HTW2</accession>
<dbReference type="SUPFAM" id="SSF103473">
    <property type="entry name" value="MFS general substrate transporter"/>
    <property type="match status" value="1"/>
</dbReference>
<organism evidence="8 9">
    <name type="scientific">Amycolatopsis vancoresmycina DSM 44592</name>
    <dbReference type="NCBI Taxonomy" id="1292037"/>
    <lineage>
        <taxon>Bacteria</taxon>
        <taxon>Bacillati</taxon>
        <taxon>Actinomycetota</taxon>
        <taxon>Actinomycetes</taxon>
        <taxon>Pseudonocardiales</taxon>
        <taxon>Pseudonocardiaceae</taxon>
        <taxon>Amycolatopsis</taxon>
    </lineage>
</organism>
<evidence type="ECO:0000256" key="5">
    <source>
        <dbReference type="ARBA" id="ARBA00023136"/>
    </source>
</evidence>
<evidence type="ECO:0000256" key="1">
    <source>
        <dbReference type="ARBA" id="ARBA00004651"/>
    </source>
</evidence>
<comment type="subcellular location">
    <subcellularLocation>
        <location evidence="1">Cell membrane</location>
        <topology evidence="1">Multi-pass membrane protein</topology>
    </subcellularLocation>
</comment>
<name>R1HTW2_9PSEU</name>
<feature type="transmembrane region" description="Helical" evidence="6">
    <location>
        <begin position="329"/>
        <end position="355"/>
    </location>
</feature>
<dbReference type="PANTHER" id="PTHR43124:SF3">
    <property type="entry name" value="CHLORAMPHENICOL EFFLUX PUMP RV0191"/>
    <property type="match status" value="1"/>
</dbReference>
<reference evidence="8 9" key="1">
    <citation type="submission" date="2013-02" db="EMBL/GenBank/DDBJ databases">
        <title>Draft genome sequence of Amycolatopsis vancoresmycina strain DSM 44592T.</title>
        <authorList>
            <person name="Kumar S."/>
            <person name="Kaur N."/>
            <person name="Kaur C."/>
            <person name="Raghava G.P.S."/>
            <person name="Mayilraj S."/>
        </authorList>
    </citation>
    <scope>NUCLEOTIDE SEQUENCE [LARGE SCALE GENOMIC DNA]</scope>
    <source>
        <strain evidence="8 9">DSM 44592</strain>
    </source>
</reference>
<dbReference type="eggNOG" id="COG2814">
    <property type="taxonomic scope" value="Bacteria"/>
</dbReference>
<evidence type="ECO:0000313" key="8">
    <source>
        <dbReference type="EMBL" id="EOD66965.1"/>
    </source>
</evidence>
<keyword evidence="3 6" id="KW-0812">Transmembrane</keyword>